<dbReference type="Gene3D" id="2.40.230.10">
    <property type="entry name" value="Phospholipase A1"/>
    <property type="match status" value="1"/>
</dbReference>
<gene>
    <name evidence="21" type="ORF">XSR1_90054</name>
</gene>
<dbReference type="EC" id="3.1.1.32" evidence="5 20"/>
<feature type="active site" description="Proton acceptor" evidence="18">
    <location>
        <position position="152"/>
    </location>
</feature>
<evidence type="ECO:0000256" key="1">
    <source>
        <dbReference type="ARBA" id="ARBA00000111"/>
    </source>
</evidence>
<dbReference type="AlphaFoldDB" id="W1J772"/>
<dbReference type="PANTHER" id="PTHR40457:SF1">
    <property type="entry name" value="PHOSPHOLIPASE A1"/>
    <property type="match status" value="1"/>
</dbReference>
<keyword evidence="12 20" id="KW-0378">Hydrolase</keyword>
<feature type="binding site" description="in dimeric form" evidence="19">
    <location>
        <position position="157"/>
    </location>
    <ligand>
        <name>Ca(2+)</name>
        <dbReference type="ChEBI" id="CHEBI:29108"/>
        <label>1</label>
    </ligand>
</feature>
<evidence type="ECO:0000256" key="4">
    <source>
        <dbReference type="ARBA" id="ARBA00011702"/>
    </source>
</evidence>
<comment type="caution">
    <text evidence="21">The sequence shown here is derived from an EMBL/GenBank/DDBJ whole genome shotgun (WGS) entry which is preliminary data.</text>
</comment>
<keyword evidence="8" id="KW-1134">Transmembrane beta strand</keyword>
<dbReference type="SUPFAM" id="SSF56931">
    <property type="entry name" value="Outer membrane phospholipase A (OMPLA)"/>
    <property type="match status" value="1"/>
</dbReference>
<dbReference type="GO" id="GO:0008970">
    <property type="term" value="F:phospholipase A1 activity"/>
    <property type="evidence" value="ECO:0007669"/>
    <property type="project" value="UniProtKB-EC"/>
</dbReference>
<dbReference type="PRINTS" id="PR01486">
    <property type="entry name" value="PHPHLIPASEA1"/>
</dbReference>
<keyword evidence="11" id="KW-0732">Signal</keyword>
<reference evidence="21" key="1">
    <citation type="submission" date="2013-11" db="EMBL/GenBank/DDBJ databases">
        <title>Draft genome sequence and annotation of the entomopathogenic bacteria, Xenorhabdus cabanillasi strain JM26 and Xenorhabdus szentirmai strain DSM 16338.</title>
        <authorList>
            <person name="Gualtieri M."/>
            <person name="Ogier J.C."/>
            <person name="Pages S."/>
            <person name="Givaudan A."/>
            <person name="Gaudriault S."/>
        </authorList>
    </citation>
    <scope>NUCLEOTIDE SEQUENCE [LARGE SCALE GENOMIC DNA]</scope>
    <source>
        <strain evidence="21">DSM 16338</strain>
    </source>
</reference>
<evidence type="ECO:0000256" key="5">
    <source>
        <dbReference type="ARBA" id="ARBA00013179"/>
    </source>
</evidence>
<organism evidence="21 22">
    <name type="scientific">Xenorhabdus szentirmaii DSM 16338</name>
    <dbReference type="NCBI Taxonomy" id="1427518"/>
    <lineage>
        <taxon>Bacteria</taxon>
        <taxon>Pseudomonadati</taxon>
        <taxon>Pseudomonadota</taxon>
        <taxon>Gammaproteobacteria</taxon>
        <taxon>Enterobacterales</taxon>
        <taxon>Morganellaceae</taxon>
        <taxon>Xenorhabdus</taxon>
    </lineage>
</organism>
<evidence type="ECO:0000256" key="8">
    <source>
        <dbReference type="ARBA" id="ARBA00022452"/>
    </source>
</evidence>
<evidence type="ECO:0000256" key="13">
    <source>
        <dbReference type="ARBA" id="ARBA00022837"/>
    </source>
</evidence>
<dbReference type="Pfam" id="PF02253">
    <property type="entry name" value="PLA1"/>
    <property type="match status" value="1"/>
</dbReference>
<feature type="binding site" description="in dimeric form" evidence="19">
    <location>
        <position position="116"/>
    </location>
    <ligand>
        <name>Ca(2+)</name>
        <dbReference type="ChEBI" id="CHEBI:29108"/>
        <label>1</label>
    </ligand>
</feature>
<dbReference type="GO" id="GO:0009279">
    <property type="term" value="C:cell outer membrane"/>
    <property type="evidence" value="ECO:0007669"/>
    <property type="project" value="UniProtKB-SubCell"/>
</dbReference>
<evidence type="ECO:0000256" key="15">
    <source>
        <dbReference type="ARBA" id="ARBA00023098"/>
    </source>
</evidence>
<evidence type="ECO:0000256" key="11">
    <source>
        <dbReference type="ARBA" id="ARBA00022729"/>
    </source>
</evidence>
<evidence type="ECO:0000256" key="10">
    <source>
        <dbReference type="ARBA" id="ARBA00022723"/>
    </source>
</evidence>
<evidence type="ECO:0000256" key="18">
    <source>
        <dbReference type="PIRSR" id="PIRSR603187-1"/>
    </source>
</evidence>
<comment type="similarity">
    <text evidence="3 20">Belongs to the phospholipase A1 family.</text>
</comment>
<evidence type="ECO:0000256" key="19">
    <source>
        <dbReference type="PIRSR" id="PIRSR603187-2"/>
    </source>
</evidence>
<comment type="subunit">
    <text evidence="4 20">Homodimer; dimerization is reversible, and the dimeric form is the active one.</text>
</comment>
<dbReference type="STRING" id="1427518.XSR1_90054"/>
<evidence type="ECO:0000256" key="3">
    <source>
        <dbReference type="ARBA" id="ARBA00010525"/>
    </source>
</evidence>
<accession>W1J772</accession>
<evidence type="ECO:0000313" key="22">
    <source>
        <dbReference type="Proteomes" id="UP000019202"/>
    </source>
</evidence>
<keyword evidence="17 20" id="KW-0998">Cell outer membrane</keyword>
<evidence type="ECO:0000256" key="12">
    <source>
        <dbReference type="ARBA" id="ARBA00022801"/>
    </source>
</evidence>
<sequence>MENAACLFSSMCYRAKKQIGELNGRGGVFAIILGEQESPLMLYSYDTNYLIYTYGSSMNKPAIHSYDWSDQARKDEVSFQISFGFPLWQGILGEGSLLGASYTQRSWWQLSNKKESSPFRETNYEPQIFLARLTDHEFAGWHLREIEMGFNHQSNGRPEDVAGIVCMRVLWHKKAIGRWISSRGTGCRKVHAMMTMMISAAIWAITA</sequence>
<comment type="function">
    <text evidence="20">Hydrolysis of phosphatidylcholine with phospholipase A2 (EC 3.1.1.4) and phospholipase A1 (EC 3.1.1.32) activities.</text>
</comment>
<dbReference type="GO" id="GO:0016042">
    <property type="term" value="P:lipid catabolic process"/>
    <property type="evidence" value="ECO:0007669"/>
    <property type="project" value="UniProtKB-KW"/>
</dbReference>
<comment type="catalytic activity">
    <reaction evidence="2 20">
        <text>a 1,2-diacyl-sn-glycero-3-phosphocholine + H2O = a 1-acyl-sn-glycero-3-phosphocholine + a fatty acid + H(+)</text>
        <dbReference type="Rhea" id="RHEA:15801"/>
        <dbReference type="ChEBI" id="CHEBI:15377"/>
        <dbReference type="ChEBI" id="CHEBI:15378"/>
        <dbReference type="ChEBI" id="CHEBI:28868"/>
        <dbReference type="ChEBI" id="CHEBI:57643"/>
        <dbReference type="ChEBI" id="CHEBI:58168"/>
        <dbReference type="EC" id="3.1.1.4"/>
    </reaction>
</comment>
<proteinExistence type="inferred from homology"/>
<comment type="catalytic activity">
    <reaction evidence="1 20">
        <text>a 1,2-diacyl-sn-glycero-3-phosphocholine + H2O = a 2-acyl-sn-glycero-3-phosphocholine + a fatty acid + H(+)</text>
        <dbReference type="Rhea" id="RHEA:18689"/>
        <dbReference type="ChEBI" id="CHEBI:15377"/>
        <dbReference type="ChEBI" id="CHEBI:15378"/>
        <dbReference type="ChEBI" id="CHEBI:28868"/>
        <dbReference type="ChEBI" id="CHEBI:57643"/>
        <dbReference type="ChEBI" id="CHEBI:57875"/>
        <dbReference type="EC" id="3.1.1.32"/>
    </reaction>
</comment>
<protein>
    <recommendedName>
        <fullName evidence="7 20">Phospholipase A1</fullName>
        <ecNumber evidence="5 20">3.1.1.32</ecNumber>
        <ecNumber evidence="6 20">3.1.1.4</ecNumber>
    </recommendedName>
    <alternativeName>
        <fullName evidence="20">Phosphatidylcholine 1-acylhydrolase</fullName>
    </alternativeName>
</protein>
<evidence type="ECO:0000256" key="16">
    <source>
        <dbReference type="ARBA" id="ARBA00023136"/>
    </source>
</evidence>
<feature type="active site" description="Nucleophile" evidence="18">
    <location>
        <position position="154"/>
    </location>
</feature>
<dbReference type="Proteomes" id="UP000019202">
    <property type="component" value="Unassembled WGS sequence"/>
</dbReference>
<comment type="subcellular location">
    <subcellularLocation>
        <location evidence="20">Cell outer membrane</location>
        <topology evidence="20">Multi-pass membrane protein</topology>
    </subcellularLocation>
    <text evidence="20">One of the very few enzymes located there.</text>
</comment>
<evidence type="ECO:0000256" key="7">
    <source>
        <dbReference type="ARBA" id="ARBA00021726"/>
    </source>
</evidence>
<dbReference type="EMBL" id="CBXF010000154">
    <property type="protein sequence ID" value="CDL85711.1"/>
    <property type="molecule type" value="Genomic_DNA"/>
</dbReference>
<keyword evidence="16" id="KW-0472">Membrane</keyword>
<dbReference type="InterPro" id="IPR036541">
    <property type="entry name" value="PLipase_A1_sf"/>
</dbReference>
<evidence type="ECO:0000256" key="2">
    <source>
        <dbReference type="ARBA" id="ARBA00001604"/>
    </source>
</evidence>
<dbReference type="PANTHER" id="PTHR40457">
    <property type="entry name" value="PHOSPHOLIPASE A1"/>
    <property type="match status" value="1"/>
</dbReference>
<evidence type="ECO:0000256" key="9">
    <source>
        <dbReference type="ARBA" id="ARBA00022692"/>
    </source>
</evidence>
<evidence type="ECO:0000256" key="17">
    <source>
        <dbReference type="ARBA" id="ARBA00023237"/>
    </source>
</evidence>
<keyword evidence="10 19" id="KW-0479">Metal-binding</keyword>
<keyword evidence="13 19" id="KW-0106">Calcium</keyword>
<evidence type="ECO:0000313" key="21">
    <source>
        <dbReference type="EMBL" id="CDL85711.1"/>
    </source>
</evidence>
<keyword evidence="9" id="KW-0812">Transmembrane</keyword>
<evidence type="ECO:0000256" key="6">
    <source>
        <dbReference type="ARBA" id="ARBA00013278"/>
    </source>
</evidence>
<keyword evidence="22" id="KW-1185">Reference proteome</keyword>
<dbReference type="GO" id="GO:0005509">
    <property type="term" value="F:calcium ion binding"/>
    <property type="evidence" value="ECO:0007669"/>
    <property type="project" value="TreeGrafter"/>
</dbReference>
<dbReference type="GO" id="GO:0004623">
    <property type="term" value="F:phospholipase A2 activity"/>
    <property type="evidence" value="ECO:0007669"/>
    <property type="project" value="UniProtKB-EC"/>
</dbReference>
<evidence type="ECO:0000256" key="20">
    <source>
        <dbReference type="RuleBase" id="RU366027"/>
    </source>
</evidence>
<keyword evidence="14 20" id="KW-0442">Lipid degradation</keyword>
<dbReference type="EC" id="3.1.1.4" evidence="6 20"/>
<dbReference type="InterPro" id="IPR003187">
    <property type="entry name" value="PLipase_A1"/>
</dbReference>
<evidence type="ECO:0000256" key="14">
    <source>
        <dbReference type="ARBA" id="ARBA00022963"/>
    </source>
</evidence>
<keyword evidence="15 20" id="KW-0443">Lipid metabolism</keyword>
<comment type="cofactor">
    <cofactor evidence="20">
        <name>Ca(2+)</name>
        <dbReference type="ChEBI" id="CHEBI:29108"/>
    </cofactor>
    <text evidence="20">Binds 1 Ca(2+) ion per monomer. In the dimeric form the Ca(2+) is bound by different amino acids with binding of each Ca(2+) shared with ligands coming from each monomer. The Ca(2+) ion may have a role in catalysis.</text>
</comment>
<name>W1J772_9GAMM</name>